<proteinExistence type="predicted"/>
<organism evidence="3 4">
    <name type="scientific">Cardiocondyla obscurior</name>
    <dbReference type="NCBI Taxonomy" id="286306"/>
    <lineage>
        <taxon>Eukaryota</taxon>
        <taxon>Metazoa</taxon>
        <taxon>Ecdysozoa</taxon>
        <taxon>Arthropoda</taxon>
        <taxon>Hexapoda</taxon>
        <taxon>Insecta</taxon>
        <taxon>Pterygota</taxon>
        <taxon>Neoptera</taxon>
        <taxon>Endopterygota</taxon>
        <taxon>Hymenoptera</taxon>
        <taxon>Apocrita</taxon>
        <taxon>Aculeata</taxon>
        <taxon>Formicoidea</taxon>
        <taxon>Formicidae</taxon>
        <taxon>Myrmicinae</taxon>
        <taxon>Cardiocondyla</taxon>
    </lineage>
</organism>
<dbReference type="AlphaFoldDB" id="A0AAW2ER88"/>
<gene>
    <name evidence="3" type="ORF">PUN28_016865</name>
</gene>
<keyword evidence="4" id="KW-1185">Reference proteome</keyword>
<evidence type="ECO:0000313" key="3">
    <source>
        <dbReference type="EMBL" id="KAL0105490.1"/>
    </source>
</evidence>
<comment type="caution">
    <text evidence="3">The sequence shown here is derived from an EMBL/GenBank/DDBJ whole genome shotgun (WGS) entry which is preliminary data.</text>
</comment>
<keyword evidence="2" id="KW-0472">Membrane</keyword>
<feature type="compositionally biased region" description="Polar residues" evidence="1">
    <location>
        <begin position="125"/>
        <end position="143"/>
    </location>
</feature>
<feature type="transmembrane region" description="Helical" evidence="2">
    <location>
        <begin position="269"/>
        <end position="285"/>
    </location>
</feature>
<evidence type="ECO:0000256" key="1">
    <source>
        <dbReference type="SAM" id="MobiDB-lite"/>
    </source>
</evidence>
<keyword evidence="2" id="KW-0812">Transmembrane</keyword>
<protein>
    <submittedName>
        <fullName evidence="3">Uncharacterized protein</fullName>
    </submittedName>
</protein>
<dbReference type="Proteomes" id="UP001430953">
    <property type="component" value="Unassembled WGS sequence"/>
</dbReference>
<keyword evidence="2" id="KW-1133">Transmembrane helix</keyword>
<feature type="region of interest" description="Disordered" evidence="1">
    <location>
        <begin position="87"/>
        <end position="154"/>
    </location>
</feature>
<feature type="compositionally biased region" description="Basic and acidic residues" evidence="1">
    <location>
        <begin position="145"/>
        <end position="154"/>
    </location>
</feature>
<reference evidence="3 4" key="1">
    <citation type="submission" date="2023-03" db="EMBL/GenBank/DDBJ databases">
        <title>High recombination rates correlate with genetic variation in Cardiocondyla obscurior ants.</title>
        <authorList>
            <person name="Errbii M."/>
        </authorList>
    </citation>
    <scope>NUCLEOTIDE SEQUENCE [LARGE SCALE GENOMIC DNA]</scope>
    <source>
        <strain evidence="3">Alpha-2009</strain>
        <tissue evidence="3">Whole body</tissue>
    </source>
</reference>
<evidence type="ECO:0000256" key="2">
    <source>
        <dbReference type="SAM" id="Phobius"/>
    </source>
</evidence>
<evidence type="ECO:0000313" key="4">
    <source>
        <dbReference type="Proteomes" id="UP001430953"/>
    </source>
</evidence>
<name>A0AAW2ER88_9HYME</name>
<sequence length="286" mass="32136">MANLILPVNIPQQSGTTKPSMFNLKINNGQLSTENKGTITVLRESKTTNSTTHPPPLHPIAKMSLLNANKGNSNSIDSIKITENPDSAVITPIPKKEDSQPEKRKKTISNILRGSTEKRLKKQNITKSQDSLTDPNYSLSSPESEQDKDKKAQNDDDITLIKVIPSEDKVSKLTTNVDDDIKIEIIKTPTNCNVETVPDNKSEVKSESCEETKEQLNTLNQNNTNFDASKVLDWKDGVGTLPGSNLQVKIIKYIYNLMIYIESNIKKRLNIFFFIPLFSFLTFFFF</sequence>
<dbReference type="EMBL" id="JADYXP020000019">
    <property type="protein sequence ID" value="KAL0105490.1"/>
    <property type="molecule type" value="Genomic_DNA"/>
</dbReference>
<accession>A0AAW2ER88</accession>